<name>A0A0L0HUH4_SPIPD</name>
<accession>A0A0L0HUH4</accession>
<dbReference type="OrthoDB" id="5279943at2759"/>
<feature type="region of interest" description="Disordered" evidence="1">
    <location>
        <begin position="412"/>
        <end position="435"/>
    </location>
</feature>
<feature type="region of interest" description="Disordered" evidence="1">
    <location>
        <begin position="180"/>
        <end position="202"/>
    </location>
</feature>
<dbReference type="Proteomes" id="UP000053201">
    <property type="component" value="Unassembled WGS sequence"/>
</dbReference>
<dbReference type="GeneID" id="27684189"/>
<evidence type="ECO:0000313" key="3">
    <source>
        <dbReference type="Proteomes" id="UP000053201"/>
    </source>
</evidence>
<proteinExistence type="predicted"/>
<feature type="compositionally biased region" description="Low complexity" evidence="1">
    <location>
        <begin position="224"/>
        <end position="236"/>
    </location>
</feature>
<organism evidence="2 3">
    <name type="scientific">Spizellomyces punctatus (strain DAOM BR117)</name>
    <dbReference type="NCBI Taxonomy" id="645134"/>
    <lineage>
        <taxon>Eukaryota</taxon>
        <taxon>Fungi</taxon>
        <taxon>Fungi incertae sedis</taxon>
        <taxon>Chytridiomycota</taxon>
        <taxon>Chytridiomycota incertae sedis</taxon>
        <taxon>Chytridiomycetes</taxon>
        <taxon>Spizellomycetales</taxon>
        <taxon>Spizellomycetaceae</taxon>
        <taxon>Spizellomyces</taxon>
    </lineage>
</organism>
<feature type="compositionally biased region" description="Basic and acidic residues" evidence="1">
    <location>
        <begin position="420"/>
        <end position="430"/>
    </location>
</feature>
<evidence type="ECO:0000313" key="2">
    <source>
        <dbReference type="EMBL" id="KND04763.1"/>
    </source>
</evidence>
<feature type="region of interest" description="Disordered" evidence="1">
    <location>
        <begin position="221"/>
        <end position="245"/>
    </location>
</feature>
<reference evidence="2 3" key="1">
    <citation type="submission" date="2009-08" db="EMBL/GenBank/DDBJ databases">
        <title>The Genome Sequence of Spizellomyces punctatus strain DAOM BR117.</title>
        <authorList>
            <consortium name="The Broad Institute Genome Sequencing Platform"/>
            <person name="Russ C."/>
            <person name="Cuomo C."/>
            <person name="Shea T."/>
            <person name="Young S.K."/>
            <person name="Zeng Q."/>
            <person name="Koehrsen M."/>
            <person name="Haas B."/>
            <person name="Borodovsky M."/>
            <person name="Guigo R."/>
            <person name="Alvarado L."/>
            <person name="Berlin A."/>
            <person name="Bochicchio J."/>
            <person name="Borenstein D."/>
            <person name="Chapman S."/>
            <person name="Chen Z."/>
            <person name="Engels R."/>
            <person name="Freedman E."/>
            <person name="Gellesch M."/>
            <person name="Goldberg J."/>
            <person name="Griggs A."/>
            <person name="Gujja S."/>
            <person name="Heiman D."/>
            <person name="Hepburn T."/>
            <person name="Howarth C."/>
            <person name="Jen D."/>
            <person name="Larson L."/>
            <person name="Lewis B."/>
            <person name="Mehta T."/>
            <person name="Park D."/>
            <person name="Pearson M."/>
            <person name="Roberts A."/>
            <person name="Saif S."/>
            <person name="Shenoy N."/>
            <person name="Sisk P."/>
            <person name="Stolte C."/>
            <person name="Sykes S."/>
            <person name="Thomson T."/>
            <person name="Walk T."/>
            <person name="White J."/>
            <person name="Yandava C."/>
            <person name="Burger G."/>
            <person name="Gray M.W."/>
            <person name="Holland P.W.H."/>
            <person name="King N."/>
            <person name="Lang F.B.F."/>
            <person name="Roger A.J."/>
            <person name="Ruiz-Trillo I."/>
            <person name="Lander E."/>
            <person name="Nusbaum C."/>
        </authorList>
    </citation>
    <scope>NUCLEOTIDE SEQUENCE [LARGE SCALE GENOMIC DNA]</scope>
    <source>
        <strain evidence="2 3">DAOM BR117</strain>
    </source>
</reference>
<keyword evidence="3" id="KW-1185">Reference proteome</keyword>
<feature type="region of interest" description="Disordered" evidence="1">
    <location>
        <begin position="1"/>
        <end position="23"/>
    </location>
</feature>
<feature type="region of interest" description="Disordered" evidence="1">
    <location>
        <begin position="696"/>
        <end position="730"/>
    </location>
</feature>
<dbReference type="RefSeq" id="XP_016612802.1">
    <property type="nucleotide sequence ID" value="XM_016748791.1"/>
</dbReference>
<dbReference type="AlphaFoldDB" id="A0A0L0HUH4"/>
<sequence length="824" mass="93073">MANLLNINTHHHRRESSSPKWVDTSAPVLSPRRKLSVMDVATSPLAVNFHTWRINALTNNALRHVQFLERAQQAFDHVDDKVAKKALRVLKDLGISVDTKSHPEWSPLYAGFIELLKAQCSIVSDTDWLVAIRTFLTDYADLFEDFKDAFGIREEEIATESVAGDTSFAAAAAEGGKLSRRSSSKVTFSPPPEVAEGGHPYFPPTPAPLHLDISPFDTKLQIKSPSPMSSTPASPMQADPDPEPTEVCLNGHYIAYDLHVAMMDRPNEMRDLFARNPDIFENIRKSCCPSETDWENLQELFYIPRDHMDDLTWMRSIGAKMQDGPSLLAILKELVGYDMYEEVLEGSDDEGSDRSFEDEYEAIHKEDNAVEEPKKVEWLDSIVKMREFPEMMARLESDYPQFFANVKKALTPHHHHPHTHDHPTHDHEHTPTSPTPSEYERFLTLFFSAPADVTDQEWAAGVQKYMRSSQLLEQLREIAVYELDIDEAKLSSSALPLGEVQEEDAIPSDQDTSGLVVVKVRSDPANLRNLETEHPLFFNLLQKHLTSHDDYNRFIRALYAPRSAIPDDKWEALITHRFLSSSKRLRQMFREVVEAVVLSTSEIMDSDDEEWTGRFRVPIRGAEDGPLKLLRLEVVHPELFGRIKKRVGDAYGRFRSLLALPRDDVPDDVWAERVEGFLDADVKLLQEFASVAGIQQIPKSESESEPQPDTSVQAPPQPPSPTPSTSTSTQYAIRDQLPSLLASLHTYLSLKQTIQDERLFGKLVHASIEQRESVKLAAREGEADQNEGEMKKVLADVVNEVVGLESDVGKKFVGWIGAVDESMW</sequence>
<dbReference type="InParanoid" id="A0A0L0HUH4"/>
<dbReference type="OMA" id="WYSSITE"/>
<dbReference type="eggNOG" id="ENOG502SFSC">
    <property type="taxonomic scope" value="Eukaryota"/>
</dbReference>
<dbReference type="VEuPathDB" id="FungiDB:SPPG_00466"/>
<feature type="compositionally biased region" description="Polar residues" evidence="1">
    <location>
        <begin position="705"/>
        <end position="714"/>
    </location>
</feature>
<gene>
    <name evidence="2" type="ORF">SPPG_00466</name>
</gene>
<evidence type="ECO:0000256" key="1">
    <source>
        <dbReference type="SAM" id="MobiDB-lite"/>
    </source>
</evidence>
<dbReference type="EMBL" id="KQ257450">
    <property type="protein sequence ID" value="KND04763.1"/>
    <property type="molecule type" value="Genomic_DNA"/>
</dbReference>
<protein>
    <submittedName>
        <fullName evidence="2">Uncharacterized protein</fullName>
    </submittedName>
</protein>